<dbReference type="InterPro" id="IPR039448">
    <property type="entry name" value="Beta_helix"/>
</dbReference>
<evidence type="ECO:0000256" key="1">
    <source>
        <dbReference type="SAM" id="SignalP"/>
    </source>
</evidence>
<feature type="domain" description="Right handed beta helix" evidence="2">
    <location>
        <begin position="79"/>
        <end position="188"/>
    </location>
</feature>
<dbReference type="InterPro" id="IPR012334">
    <property type="entry name" value="Pectin_lyas_fold"/>
</dbReference>
<accession>A0A532UU05</accession>
<protein>
    <recommendedName>
        <fullName evidence="2">Right handed beta helix domain-containing protein</fullName>
    </recommendedName>
</protein>
<dbReference type="SUPFAM" id="SSF51126">
    <property type="entry name" value="Pectin lyase-like"/>
    <property type="match status" value="1"/>
</dbReference>
<reference evidence="3 4" key="1">
    <citation type="submission" date="2017-06" db="EMBL/GenBank/DDBJ databases">
        <title>Novel microbial phyla capable of carbon fixation and sulfur reduction in deep-sea sediments.</title>
        <authorList>
            <person name="Huang J."/>
            <person name="Baker B."/>
            <person name="Wang Y."/>
        </authorList>
    </citation>
    <scope>NUCLEOTIDE SEQUENCE [LARGE SCALE GENOMIC DNA]</scope>
    <source>
        <strain evidence="3">B3_LCP</strain>
    </source>
</reference>
<dbReference type="Pfam" id="PF13229">
    <property type="entry name" value="Beta_helix"/>
    <property type="match status" value="1"/>
</dbReference>
<feature type="signal peptide" evidence="1">
    <location>
        <begin position="1"/>
        <end position="20"/>
    </location>
</feature>
<dbReference type="InterPro" id="IPR011050">
    <property type="entry name" value="Pectin_lyase_fold/virulence"/>
</dbReference>
<dbReference type="Gene3D" id="2.160.20.10">
    <property type="entry name" value="Single-stranded right-handed beta-helix, Pectin lyase-like"/>
    <property type="match status" value="1"/>
</dbReference>
<dbReference type="EMBL" id="NJBN01000010">
    <property type="protein sequence ID" value="TKJ38436.1"/>
    <property type="molecule type" value="Genomic_DNA"/>
</dbReference>
<organism evidence="3 4">
    <name type="scientific">candidate division LCP-89 bacterium B3_LCP</name>
    <dbReference type="NCBI Taxonomy" id="2012998"/>
    <lineage>
        <taxon>Bacteria</taxon>
        <taxon>Pseudomonadati</taxon>
        <taxon>Bacteria division LCP-89</taxon>
    </lineage>
</organism>
<comment type="caution">
    <text evidence="3">The sequence shown here is derived from an EMBL/GenBank/DDBJ whole genome shotgun (WGS) entry which is preliminary data.</text>
</comment>
<evidence type="ECO:0000313" key="4">
    <source>
        <dbReference type="Proteomes" id="UP000319619"/>
    </source>
</evidence>
<dbReference type="Proteomes" id="UP000319619">
    <property type="component" value="Unassembled WGS sequence"/>
</dbReference>
<keyword evidence="1" id="KW-0732">Signal</keyword>
<name>A0A532UU05_UNCL8</name>
<feature type="chain" id="PRO_5022049327" description="Right handed beta helix domain-containing protein" evidence="1">
    <location>
        <begin position="21"/>
        <end position="190"/>
    </location>
</feature>
<gene>
    <name evidence="3" type="ORF">CEE37_13035</name>
</gene>
<sequence length="190" mass="19737">MKKVLMLTLALTFLSLTAYGATLLVPSQYTTIQAAINASSDGDTVLVASGTYTGEGNRNLDFWGRAIVVMSENGPLNTDIICDNSGRGLYFHSGETSSSEFQGFTIAGGSSAYGGGINITNASPYIHHCIIWNNSSANSYGGGVYITNGSPIIEHCTISGNSSKYGGGVYAAASNMEFNSNIVSNNTASG</sequence>
<dbReference type="AlphaFoldDB" id="A0A532UU05"/>
<evidence type="ECO:0000313" key="3">
    <source>
        <dbReference type="EMBL" id="TKJ38436.1"/>
    </source>
</evidence>
<evidence type="ECO:0000259" key="2">
    <source>
        <dbReference type="Pfam" id="PF13229"/>
    </source>
</evidence>
<proteinExistence type="predicted"/>